<sequence>MNWMRAADWLLPAQPSRELRGLAGGWLKQGAGTFTGRAGGTEKGETTRRRGNGKQGAGRIYEEATGRRRSTVEVLLRCDVLHGCQLLIDGSASTNPTACHALCSLVPPPAQDSQALWDSLRAELQQDLKDQMLTLGKSLMEEMRGQIANLSLGPVDSTVQRQNPQAGPAFQPRQPPPGTARTQFQWDPQGRPICLECGQAGHTPGSVPNDALDLRIFSLLGCCRASGRGGDPDHAPNKA</sequence>
<reference evidence="2 3" key="1">
    <citation type="submission" date="2020-03" db="EMBL/GenBank/DDBJ databases">
        <title>Dissostichus mawsoni Genome sequencing and assembly.</title>
        <authorList>
            <person name="Park H."/>
        </authorList>
    </citation>
    <scope>NUCLEOTIDE SEQUENCE [LARGE SCALE GENOMIC DNA]</scope>
    <source>
        <strain evidence="2">DM0001</strain>
        <tissue evidence="2">Muscle</tissue>
    </source>
</reference>
<protein>
    <submittedName>
        <fullName evidence="2">Uncharacterized protein</fullName>
    </submittedName>
</protein>
<gene>
    <name evidence="2" type="ORF">F7725_002586</name>
</gene>
<organism evidence="2 3">
    <name type="scientific">Dissostichus mawsoni</name>
    <name type="common">Antarctic cod</name>
    <dbReference type="NCBI Taxonomy" id="36200"/>
    <lineage>
        <taxon>Eukaryota</taxon>
        <taxon>Metazoa</taxon>
        <taxon>Chordata</taxon>
        <taxon>Craniata</taxon>
        <taxon>Vertebrata</taxon>
        <taxon>Euteleostomi</taxon>
        <taxon>Actinopterygii</taxon>
        <taxon>Neopterygii</taxon>
        <taxon>Teleostei</taxon>
        <taxon>Neoteleostei</taxon>
        <taxon>Acanthomorphata</taxon>
        <taxon>Eupercaria</taxon>
        <taxon>Perciformes</taxon>
        <taxon>Notothenioidei</taxon>
        <taxon>Nototheniidae</taxon>
        <taxon>Dissostichus</taxon>
    </lineage>
</organism>
<dbReference type="AlphaFoldDB" id="A0A7J5Y510"/>
<dbReference type="EMBL" id="JAAKFY010000018">
    <property type="protein sequence ID" value="KAF3843737.1"/>
    <property type="molecule type" value="Genomic_DNA"/>
</dbReference>
<feature type="region of interest" description="Disordered" evidence="1">
    <location>
        <begin position="31"/>
        <end position="58"/>
    </location>
</feature>
<keyword evidence="3" id="KW-1185">Reference proteome</keyword>
<accession>A0A7J5Y510</accession>
<name>A0A7J5Y510_DISMA</name>
<feature type="region of interest" description="Disordered" evidence="1">
    <location>
        <begin position="160"/>
        <end position="182"/>
    </location>
</feature>
<comment type="caution">
    <text evidence="2">The sequence shown here is derived from an EMBL/GenBank/DDBJ whole genome shotgun (WGS) entry which is preliminary data.</text>
</comment>
<evidence type="ECO:0000313" key="3">
    <source>
        <dbReference type="Proteomes" id="UP000518266"/>
    </source>
</evidence>
<evidence type="ECO:0000256" key="1">
    <source>
        <dbReference type="SAM" id="MobiDB-lite"/>
    </source>
</evidence>
<proteinExistence type="predicted"/>
<evidence type="ECO:0000313" key="2">
    <source>
        <dbReference type="EMBL" id="KAF3843737.1"/>
    </source>
</evidence>
<dbReference type="Proteomes" id="UP000518266">
    <property type="component" value="Unassembled WGS sequence"/>
</dbReference>